<evidence type="ECO:0008006" key="3">
    <source>
        <dbReference type="Google" id="ProtNLM"/>
    </source>
</evidence>
<dbReference type="InParanoid" id="A0A1Q3AM72"/>
<organism evidence="1 2">
    <name type="scientific">Cephalotus follicularis</name>
    <name type="common">Albany pitcher plant</name>
    <dbReference type="NCBI Taxonomy" id="3775"/>
    <lineage>
        <taxon>Eukaryota</taxon>
        <taxon>Viridiplantae</taxon>
        <taxon>Streptophyta</taxon>
        <taxon>Embryophyta</taxon>
        <taxon>Tracheophyta</taxon>
        <taxon>Spermatophyta</taxon>
        <taxon>Magnoliopsida</taxon>
        <taxon>eudicotyledons</taxon>
        <taxon>Gunneridae</taxon>
        <taxon>Pentapetalae</taxon>
        <taxon>rosids</taxon>
        <taxon>fabids</taxon>
        <taxon>Oxalidales</taxon>
        <taxon>Cephalotaceae</taxon>
        <taxon>Cephalotus</taxon>
    </lineage>
</organism>
<proteinExistence type="predicted"/>
<accession>A0A1Q3AM72</accession>
<keyword evidence="2" id="KW-1185">Reference proteome</keyword>
<dbReference type="PANTHER" id="PTHR48475">
    <property type="entry name" value="RIBONUCLEASE H"/>
    <property type="match status" value="1"/>
</dbReference>
<reference evidence="2" key="1">
    <citation type="submission" date="2016-04" db="EMBL/GenBank/DDBJ databases">
        <title>Cephalotus genome sequencing.</title>
        <authorList>
            <person name="Fukushima K."/>
            <person name="Hasebe M."/>
            <person name="Fang X."/>
        </authorList>
    </citation>
    <scope>NUCLEOTIDE SEQUENCE [LARGE SCALE GENOMIC DNA]</scope>
    <source>
        <strain evidence="2">cv. St1</strain>
    </source>
</reference>
<feature type="non-terminal residue" evidence="1">
    <location>
        <position position="1"/>
    </location>
</feature>
<dbReference type="AlphaFoldDB" id="A0A1Q3AM72"/>
<evidence type="ECO:0000313" key="2">
    <source>
        <dbReference type="Proteomes" id="UP000187406"/>
    </source>
</evidence>
<name>A0A1Q3AM72_CEPFO</name>
<gene>
    <name evidence="1" type="ORF">CFOL_v3_00397</name>
</gene>
<protein>
    <recommendedName>
        <fullName evidence="3">Rve domain-containing protein</fullName>
    </recommendedName>
</protein>
<dbReference type="PANTHER" id="PTHR48475:SF1">
    <property type="entry name" value="RNASE H TYPE-1 DOMAIN-CONTAINING PROTEIN"/>
    <property type="match status" value="1"/>
</dbReference>
<dbReference type="EMBL" id="BDDD01000008">
    <property type="protein sequence ID" value="GAV56856.1"/>
    <property type="molecule type" value="Genomic_DNA"/>
</dbReference>
<comment type="caution">
    <text evidence="1">The sequence shown here is derived from an EMBL/GenBank/DDBJ whole genome shotgun (WGS) entry which is preliminary data.</text>
</comment>
<dbReference type="Proteomes" id="UP000187406">
    <property type="component" value="Unassembled WGS sequence"/>
</dbReference>
<evidence type="ECO:0000313" key="1">
    <source>
        <dbReference type="EMBL" id="GAV56856.1"/>
    </source>
</evidence>
<sequence length="100" mass="11639">QLNFIEEKRLSALCHGQLYQHRMMKAYNKKVRLCKFQKGDVVMRKILLPQHDPRGKWAPNYEGLYVVKEAFSGGPLILTNMDGEILQNPVNSDVVKRYYA</sequence>
<dbReference type="OrthoDB" id="1637540at2759"/>